<dbReference type="AlphaFoldDB" id="A0A1H2WJU9"/>
<dbReference type="InterPro" id="IPR051159">
    <property type="entry name" value="Hexapeptide_acetyltransf"/>
</dbReference>
<sequence length="183" mass="19744">MGLRVRYYFESILSWVIITYLKKKGATIGEGVRFRGFPRLRLTDFPLLTIGEGTEIDEDVLIWQGGQSPIHIGRNCYIGIGTIINSSAGMMLEIGDNTLVGAYCVVQNNNHGINRGKLIRLQDNVGKPLVIGRDCWLGAHVCVLGGASIGDGAVVGAQSLVNRPVEPFTVVGGVPARVLKLRG</sequence>
<dbReference type="EMBL" id="FNOJ01000015">
    <property type="protein sequence ID" value="SDW80756.1"/>
    <property type="molecule type" value="Genomic_DNA"/>
</dbReference>
<evidence type="ECO:0000256" key="1">
    <source>
        <dbReference type="ARBA" id="ARBA00022679"/>
    </source>
</evidence>
<dbReference type="Proteomes" id="UP000182589">
    <property type="component" value="Unassembled WGS sequence"/>
</dbReference>
<dbReference type="SUPFAM" id="SSF51161">
    <property type="entry name" value="Trimeric LpxA-like enzymes"/>
    <property type="match status" value="1"/>
</dbReference>
<evidence type="ECO:0000313" key="4">
    <source>
        <dbReference type="Proteomes" id="UP000182589"/>
    </source>
</evidence>
<dbReference type="STRING" id="89784.SAMN04489725_11570"/>
<dbReference type="InterPro" id="IPR001451">
    <property type="entry name" value="Hexapep"/>
</dbReference>
<accession>A0A1H2WJU9</accession>
<dbReference type="PANTHER" id="PTHR23416:SF78">
    <property type="entry name" value="LIPOPOLYSACCHARIDE BIOSYNTHESIS O-ACETYL TRANSFERASE WBBJ-RELATED"/>
    <property type="match status" value="1"/>
</dbReference>
<dbReference type="CDD" id="cd04647">
    <property type="entry name" value="LbH_MAT_like"/>
    <property type="match status" value="1"/>
</dbReference>
<dbReference type="InterPro" id="IPR011004">
    <property type="entry name" value="Trimer_LpxA-like_sf"/>
</dbReference>
<keyword evidence="2" id="KW-0677">Repeat</keyword>
<dbReference type="GO" id="GO:0016740">
    <property type="term" value="F:transferase activity"/>
    <property type="evidence" value="ECO:0007669"/>
    <property type="project" value="UniProtKB-KW"/>
</dbReference>
<reference evidence="4" key="1">
    <citation type="submission" date="2016-10" db="EMBL/GenBank/DDBJ databases">
        <authorList>
            <person name="Varghese N."/>
        </authorList>
    </citation>
    <scope>NUCLEOTIDE SEQUENCE [LARGE SCALE GENOMIC DNA]</scope>
    <source>
        <strain evidence="4">DSM 12489</strain>
    </source>
</reference>
<organism evidence="3 4">
    <name type="scientific">Alicyclobacillus hesperidum</name>
    <dbReference type="NCBI Taxonomy" id="89784"/>
    <lineage>
        <taxon>Bacteria</taxon>
        <taxon>Bacillati</taxon>
        <taxon>Bacillota</taxon>
        <taxon>Bacilli</taxon>
        <taxon>Bacillales</taxon>
        <taxon>Alicyclobacillaceae</taxon>
        <taxon>Alicyclobacillus</taxon>
    </lineage>
</organism>
<gene>
    <name evidence="3" type="ORF">SAMN04489725_11570</name>
</gene>
<proteinExistence type="predicted"/>
<dbReference type="PROSITE" id="PS00101">
    <property type="entry name" value="HEXAPEP_TRANSFERASES"/>
    <property type="match status" value="1"/>
</dbReference>
<evidence type="ECO:0000313" key="3">
    <source>
        <dbReference type="EMBL" id="SDW80756.1"/>
    </source>
</evidence>
<dbReference type="InterPro" id="IPR018357">
    <property type="entry name" value="Hexapep_transf_CS"/>
</dbReference>
<evidence type="ECO:0000256" key="2">
    <source>
        <dbReference type="ARBA" id="ARBA00022737"/>
    </source>
</evidence>
<dbReference type="PANTHER" id="PTHR23416">
    <property type="entry name" value="SIALIC ACID SYNTHASE-RELATED"/>
    <property type="match status" value="1"/>
</dbReference>
<protein>
    <submittedName>
        <fullName evidence="3">Hexapeptide repeat of succinyl-transferase</fullName>
    </submittedName>
</protein>
<keyword evidence="1 3" id="KW-0808">Transferase</keyword>
<name>A0A1H2WJU9_9BACL</name>
<keyword evidence="4" id="KW-1185">Reference proteome</keyword>
<dbReference type="Pfam" id="PF00132">
    <property type="entry name" value="Hexapep"/>
    <property type="match status" value="1"/>
</dbReference>
<dbReference type="Gene3D" id="2.160.10.10">
    <property type="entry name" value="Hexapeptide repeat proteins"/>
    <property type="match status" value="1"/>
</dbReference>